<evidence type="ECO:0000259" key="9">
    <source>
        <dbReference type="Pfam" id="PF02687"/>
    </source>
</evidence>
<dbReference type="Proteomes" id="UP001072034">
    <property type="component" value="Unassembled WGS sequence"/>
</dbReference>
<dbReference type="EMBL" id="JAPTMY010000022">
    <property type="protein sequence ID" value="MCZ0858439.1"/>
    <property type="molecule type" value="Genomic_DNA"/>
</dbReference>
<feature type="region of interest" description="Disordered" evidence="7">
    <location>
        <begin position="1"/>
        <end position="36"/>
    </location>
</feature>
<evidence type="ECO:0000256" key="4">
    <source>
        <dbReference type="ARBA" id="ARBA00022989"/>
    </source>
</evidence>
<comment type="subcellular location">
    <subcellularLocation>
        <location evidence="1">Cell membrane</location>
        <topology evidence="1">Multi-pass membrane protein</topology>
    </subcellularLocation>
</comment>
<dbReference type="InterPro" id="IPR003838">
    <property type="entry name" value="ABC3_permease_C"/>
</dbReference>
<feature type="compositionally biased region" description="Basic and acidic residues" evidence="7">
    <location>
        <begin position="1"/>
        <end position="18"/>
    </location>
</feature>
<name>A0ABT4IAQ5_9ACTO</name>
<feature type="transmembrane region" description="Helical" evidence="8">
    <location>
        <begin position="264"/>
        <end position="287"/>
    </location>
</feature>
<evidence type="ECO:0000256" key="5">
    <source>
        <dbReference type="ARBA" id="ARBA00023136"/>
    </source>
</evidence>
<evidence type="ECO:0000256" key="1">
    <source>
        <dbReference type="ARBA" id="ARBA00004651"/>
    </source>
</evidence>
<organism evidence="10 11">
    <name type="scientific">Actinomyces israelii</name>
    <dbReference type="NCBI Taxonomy" id="1659"/>
    <lineage>
        <taxon>Bacteria</taxon>
        <taxon>Bacillati</taxon>
        <taxon>Actinomycetota</taxon>
        <taxon>Actinomycetes</taxon>
        <taxon>Actinomycetales</taxon>
        <taxon>Actinomycetaceae</taxon>
        <taxon>Actinomyces</taxon>
    </lineage>
</organism>
<dbReference type="PANTHER" id="PTHR30572:SF4">
    <property type="entry name" value="ABC TRANSPORTER PERMEASE YTRF"/>
    <property type="match status" value="1"/>
</dbReference>
<comment type="similarity">
    <text evidence="6">Belongs to the ABC-4 integral membrane protein family.</text>
</comment>
<comment type="caution">
    <text evidence="10">The sequence shown here is derived from an EMBL/GenBank/DDBJ whole genome shotgun (WGS) entry which is preliminary data.</text>
</comment>
<feature type="transmembrane region" description="Helical" evidence="8">
    <location>
        <begin position="429"/>
        <end position="448"/>
    </location>
</feature>
<reference evidence="10" key="1">
    <citation type="submission" date="2022-10" db="EMBL/GenBank/DDBJ databases">
        <title>Genome sequence of Actinomyces israelii ATCC 10048.</title>
        <authorList>
            <person name="Watt R.M."/>
            <person name="Tong W.M."/>
        </authorList>
    </citation>
    <scope>NUCLEOTIDE SEQUENCE</scope>
    <source>
        <strain evidence="10">ATCC 10048</strain>
    </source>
</reference>
<dbReference type="Pfam" id="PF02687">
    <property type="entry name" value="FtsX"/>
    <property type="match status" value="1"/>
</dbReference>
<keyword evidence="3 8" id="KW-0812">Transmembrane</keyword>
<keyword evidence="5 8" id="KW-0472">Membrane</keyword>
<evidence type="ECO:0000256" key="2">
    <source>
        <dbReference type="ARBA" id="ARBA00022475"/>
    </source>
</evidence>
<evidence type="ECO:0000256" key="3">
    <source>
        <dbReference type="ARBA" id="ARBA00022692"/>
    </source>
</evidence>
<feature type="domain" description="ABC3 transporter permease C-terminal" evidence="9">
    <location>
        <begin position="139"/>
        <end position="250"/>
    </location>
</feature>
<proteinExistence type="inferred from homology"/>
<gene>
    <name evidence="10" type="ORF">OHJ16_10335</name>
</gene>
<dbReference type="InterPro" id="IPR050250">
    <property type="entry name" value="Macrolide_Exporter_MacB"/>
</dbReference>
<evidence type="ECO:0000256" key="7">
    <source>
        <dbReference type="SAM" id="MobiDB-lite"/>
    </source>
</evidence>
<accession>A0ABT4IAQ5</accession>
<sequence length="466" mass="46149">MGEKDTIRLRSKPEDRHGAGSTGGTDGTDSTDDAVHSSPTVVSIISPGADTGLEGISKVYATADQLAAMGVGTDYDRLYVTGRPGTGTSALHEEVARVVHAVQPDAIVQDADEVIARRAVSSVGGGTVITTVLNLLAPVCALVAGIVIATTFTALVARQNRVIGLLRCVGASRRQVRLAVLRTGLVTGLAGSAVGTAAGAAGAVALARSGAVPHLGADSLTVSPASLLAAVTAGTLVTLVFVLRPASTVMGTVAHNLYLTAGGGLLVALGVLAALPLLVTAVVGLLFSFSSSFQSILAQSSPVDITVLGVTPQTDTAALTSTIRGIDGVQSTAVVRSTKGLEDLDDSTLIVGQVYDVPDGSRVTLTGPGGSVELTARVREGWGAAVTTATAARLAGVGGALGVVTGTALGAAGTLAALVDGGVSIFVPYLPLAGVLAITLAVGVLASLRPARRAAAVTPVTALAAD</sequence>
<evidence type="ECO:0000256" key="6">
    <source>
        <dbReference type="ARBA" id="ARBA00038076"/>
    </source>
</evidence>
<evidence type="ECO:0000313" key="10">
    <source>
        <dbReference type="EMBL" id="MCZ0858439.1"/>
    </source>
</evidence>
<keyword evidence="4 8" id="KW-1133">Transmembrane helix</keyword>
<feature type="transmembrane region" description="Helical" evidence="8">
    <location>
        <begin position="178"/>
        <end position="205"/>
    </location>
</feature>
<evidence type="ECO:0000256" key="8">
    <source>
        <dbReference type="SAM" id="Phobius"/>
    </source>
</evidence>
<feature type="transmembrane region" description="Helical" evidence="8">
    <location>
        <begin position="135"/>
        <end position="157"/>
    </location>
</feature>
<evidence type="ECO:0000313" key="11">
    <source>
        <dbReference type="Proteomes" id="UP001072034"/>
    </source>
</evidence>
<keyword evidence="11" id="KW-1185">Reference proteome</keyword>
<dbReference type="PANTHER" id="PTHR30572">
    <property type="entry name" value="MEMBRANE COMPONENT OF TRANSPORTER-RELATED"/>
    <property type="match status" value="1"/>
</dbReference>
<feature type="transmembrane region" description="Helical" evidence="8">
    <location>
        <begin position="225"/>
        <end position="243"/>
    </location>
</feature>
<keyword evidence="2" id="KW-1003">Cell membrane</keyword>
<protein>
    <recommendedName>
        <fullName evidence="9">ABC3 transporter permease C-terminal domain-containing protein</fullName>
    </recommendedName>
</protein>
<dbReference type="RefSeq" id="WP_268917835.1">
    <property type="nucleotide sequence ID" value="NZ_JAPTMY010000022.1"/>
</dbReference>